<sequence>MIDILEKERTVQKNILEIFKENFHVSKTDDEILNINPEKEFGANSNLYYESISDIFLLEQEHQKKITGKVKHTIKKVAKLWETTPYSLSPM</sequence>
<evidence type="ECO:0000313" key="2">
    <source>
        <dbReference type="Proteomes" id="UP001500459"/>
    </source>
</evidence>
<keyword evidence="2" id="KW-1185">Reference proteome</keyword>
<accession>A0ABP7X9U2</accession>
<organism evidence="1 2">
    <name type="scientific">Aquimarina addita</name>
    <dbReference type="NCBI Taxonomy" id="870485"/>
    <lineage>
        <taxon>Bacteria</taxon>
        <taxon>Pseudomonadati</taxon>
        <taxon>Bacteroidota</taxon>
        <taxon>Flavobacteriia</taxon>
        <taxon>Flavobacteriales</taxon>
        <taxon>Flavobacteriaceae</taxon>
        <taxon>Aquimarina</taxon>
    </lineage>
</organism>
<name>A0ABP7X9U2_9FLAO</name>
<reference evidence="2" key="1">
    <citation type="journal article" date="2019" name="Int. J. Syst. Evol. Microbiol.">
        <title>The Global Catalogue of Microorganisms (GCM) 10K type strain sequencing project: providing services to taxonomists for standard genome sequencing and annotation.</title>
        <authorList>
            <consortium name="The Broad Institute Genomics Platform"/>
            <consortium name="The Broad Institute Genome Sequencing Center for Infectious Disease"/>
            <person name="Wu L."/>
            <person name="Ma J."/>
        </authorList>
    </citation>
    <scope>NUCLEOTIDE SEQUENCE [LARGE SCALE GENOMIC DNA]</scope>
    <source>
        <strain evidence="2">JCM 17106</strain>
    </source>
</reference>
<evidence type="ECO:0000313" key="1">
    <source>
        <dbReference type="EMBL" id="GAA4108615.1"/>
    </source>
</evidence>
<dbReference type="Proteomes" id="UP001500459">
    <property type="component" value="Unassembled WGS sequence"/>
</dbReference>
<gene>
    <name evidence="1" type="ORF">GCM10022393_04860</name>
</gene>
<dbReference type="EMBL" id="BAABCW010000001">
    <property type="protein sequence ID" value="GAA4108615.1"/>
    <property type="molecule type" value="Genomic_DNA"/>
</dbReference>
<dbReference type="RefSeq" id="WP_344924415.1">
    <property type="nucleotide sequence ID" value="NZ_BAABCW010000001.1"/>
</dbReference>
<proteinExistence type="predicted"/>
<comment type="caution">
    <text evidence="1">The sequence shown here is derived from an EMBL/GenBank/DDBJ whole genome shotgun (WGS) entry which is preliminary data.</text>
</comment>
<protein>
    <submittedName>
        <fullName evidence="1">Uncharacterized protein</fullName>
    </submittedName>
</protein>